<dbReference type="SUPFAM" id="SSF52218">
    <property type="entry name" value="Flavoproteins"/>
    <property type="match status" value="1"/>
</dbReference>
<gene>
    <name evidence="2" type="ORF">A2519_14550</name>
</gene>
<dbReference type="EMBL" id="MFYX01000108">
    <property type="protein sequence ID" value="OGK02432.1"/>
    <property type="molecule type" value="Genomic_DNA"/>
</dbReference>
<feature type="signal peptide" evidence="1">
    <location>
        <begin position="1"/>
        <end position="20"/>
    </location>
</feature>
<evidence type="ECO:0000256" key="1">
    <source>
        <dbReference type="SAM" id="SignalP"/>
    </source>
</evidence>
<name>A0A1F7F782_UNCRA</name>
<reference evidence="2 3" key="1">
    <citation type="journal article" date="2016" name="Nat. Commun.">
        <title>Thousands of microbial genomes shed light on interconnected biogeochemical processes in an aquifer system.</title>
        <authorList>
            <person name="Anantharaman K."/>
            <person name="Brown C.T."/>
            <person name="Hug L.A."/>
            <person name="Sharon I."/>
            <person name="Castelle C.J."/>
            <person name="Probst A.J."/>
            <person name="Thomas B.C."/>
            <person name="Singh A."/>
            <person name="Wilkins M.J."/>
            <person name="Karaoz U."/>
            <person name="Brodie E.L."/>
            <person name="Williams K.H."/>
            <person name="Hubbard S.S."/>
            <person name="Banfield J.F."/>
        </authorList>
    </citation>
    <scope>NUCLEOTIDE SEQUENCE [LARGE SCALE GENOMIC DNA]</scope>
</reference>
<dbReference type="InterPro" id="IPR029039">
    <property type="entry name" value="Flavoprotein-like_sf"/>
</dbReference>
<protein>
    <submittedName>
        <fullName evidence="2">Uncharacterized protein</fullName>
    </submittedName>
</protein>
<evidence type="ECO:0000313" key="2">
    <source>
        <dbReference type="EMBL" id="OGK02432.1"/>
    </source>
</evidence>
<organism evidence="2 3">
    <name type="scientific">Candidatus Raymondbacteria bacterium RIFOXYD12_FULL_49_13</name>
    <dbReference type="NCBI Taxonomy" id="1817890"/>
    <lineage>
        <taxon>Bacteria</taxon>
        <taxon>Raymondiibacteriota</taxon>
    </lineage>
</organism>
<feature type="chain" id="PRO_5009528461" evidence="1">
    <location>
        <begin position="21"/>
        <end position="204"/>
    </location>
</feature>
<dbReference type="Gene3D" id="3.40.50.360">
    <property type="match status" value="1"/>
</dbReference>
<dbReference type="Proteomes" id="UP000179243">
    <property type="component" value="Unassembled WGS sequence"/>
</dbReference>
<dbReference type="AlphaFoldDB" id="A0A1F7F782"/>
<proteinExistence type="predicted"/>
<keyword evidence="1" id="KW-0732">Signal</keyword>
<accession>A0A1F7F782</accession>
<comment type="caution">
    <text evidence="2">The sequence shown here is derived from an EMBL/GenBank/DDBJ whole genome shotgun (WGS) entry which is preliminary data.</text>
</comment>
<evidence type="ECO:0000313" key="3">
    <source>
        <dbReference type="Proteomes" id="UP000179243"/>
    </source>
</evidence>
<sequence>MQHKGMFLFAVCAAVLFAAAAVSGAGPKKTVIVIYSAGIESEKSMSEEDSTIDGKTNATPKKAMNAKMAAYHLAKAFGTLGLAVSVKEALDIKDPGEIMNKDCFVIISPTRFNNMSWEIKKLSDQVFHAIYKKKGKLNGKPASIIATSEIVSSAKDCIGRIGNVIGQCDGKVEQTLILLNETAFSEAEKQVSDFAAAFTASLRN</sequence>